<evidence type="ECO:0000313" key="2">
    <source>
        <dbReference type="EMBL" id="OHF01285.1"/>
    </source>
</evidence>
<feature type="compositionally biased region" description="Low complexity" evidence="1">
    <location>
        <begin position="141"/>
        <end position="150"/>
    </location>
</feature>
<sequence length="362" mass="40813">MCLAKTIYTCQHKEKKRVACRKTWRQRTSWCFRPILFFVLGKSSDEPCDELRVNDTVWPSVACPECRQAEETGIATRGMVISTTATTNKYRDKLTPAALAASRMRKEDLEKQDKVQANYWSRQENFQEELRKRELEEEAARGQAQAQAQAQGGGDAVSDSYADRPLPALPCFPAASVGDTRGDPGYQNPRFRSKNMFLPPPSPSQPAPEGRAPTAPKNRPAAVTSTGSPISRLSRFSQERVERPTKKNYYGRGTAEAIRVTDEGIRTYQRSLLGPQLTNLVEGGGPEATPPITERRGREMTQLVDTYRRVERRAEPRFQPIVHRRPTPESSPEPVPAPKTDNKRKAIWNPFSNNGRRDDEAR</sequence>
<dbReference type="Proteomes" id="UP000176998">
    <property type="component" value="Unassembled WGS sequence"/>
</dbReference>
<feature type="compositionally biased region" description="Polar residues" evidence="1">
    <location>
        <begin position="223"/>
        <end position="236"/>
    </location>
</feature>
<name>A0A1G4BIS4_9PEZI</name>
<feature type="region of interest" description="Disordered" evidence="1">
    <location>
        <begin position="133"/>
        <end position="248"/>
    </location>
</feature>
<protein>
    <submittedName>
        <fullName evidence="2">Uncharacterized protein</fullName>
    </submittedName>
</protein>
<accession>A0A1G4BIS4</accession>
<dbReference type="EMBL" id="MJBS01000020">
    <property type="protein sequence ID" value="OHF01285.1"/>
    <property type="molecule type" value="Genomic_DNA"/>
</dbReference>
<evidence type="ECO:0000256" key="1">
    <source>
        <dbReference type="SAM" id="MobiDB-lite"/>
    </source>
</evidence>
<keyword evidence="3" id="KW-1185">Reference proteome</keyword>
<feature type="region of interest" description="Disordered" evidence="1">
    <location>
        <begin position="310"/>
        <end position="362"/>
    </location>
</feature>
<reference evidence="2 3" key="1">
    <citation type="submission" date="2016-09" db="EMBL/GenBank/DDBJ databases">
        <authorList>
            <person name="Capua I."/>
            <person name="De Benedictis P."/>
            <person name="Joannis T."/>
            <person name="Lombin L.H."/>
            <person name="Cattoli G."/>
        </authorList>
    </citation>
    <scope>NUCLEOTIDE SEQUENCE [LARGE SCALE GENOMIC DNA]</scope>
    <source>
        <strain evidence="2 3">IMI 309357</strain>
    </source>
</reference>
<comment type="caution">
    <text evidence="2">The sequence shown here is derived from an EMBL/GenBank/DDBJ whole genome shotgun (WGS) entry which is preliminary data.</text>
</comment>
<dbReference type="RefSeq" id="XP_022478427.1">
    <property type="nucleotide sequence ID" value="XM_022614968.1"/>
</dbReference>
<dbReference type="GeneID" id="34556478"/>
<organism evidence="2 3">
    <name type="scientific">Colletotrichum orchidophilum</name>
    <dbReference type="NCBI Taxonomy" id="1209926"/>
    <lineage>
        <taxon>Eukaryota</taxon>
        <taxon>Fungi</taxon>
        <taxon>Dikarya</taxon>
        <taxon>Ascomycota</taxon>
        <taxon>Pezizomycotina</taxon>
        <taxon>Sordariomycetes</taxon>
        <taxon>Hypocreomycetidae</taxon>
        <taxon>Glomerellales</taxon>
        <taxon>Glomerellaceae</taxon>
        <taxon>Colletotrichum</taxon>
    </lineage>
</organism>
<dbReference type="AlphaFoldDB" id="A0A1G4BIS4"/>
<dbReference type="OrthoDB" id="4846643at2759"/>
<proteinExistence type="predicted"/>
<evidence type="ECO:0000313" key="3">
    <source>
        <dbReference type="Proteomes" id="UP000176998"/>
    </source>
</evidence>
<gene>
    <name evidence="2" type="ORF">CORC01_03318</name>
</gene>